<feature type="transmembrane region" description="Helical" evidence="1">
    <location>
        <begin position="7"/>
        <end position="25"/>
    </location>
</feature>
<dbReference type="Gene3D" id="3.30.70.270">
    <property type="match status" value="1"/>
</dbReference>
<feature type="transmembrane region" description="Helical" evidence="1">
    <location>
        <begin position="260"/>
        <end position="280"/>
    </location>
</feature>
<name>A0ABS3UXW2_9ACTN</name>
<keyword evidence="1" id="KW-1133">Transmembrane helix</keyword>
<keyword evidence="4" id="KW-1185">Reference proteome</keyword>
<dbReference type="Pfam" id="PF00990">
    <property type="entry name" value="GGDEF"/>
    <property type="match status" value="1"/>
</dbReference>
<comment type="caution">
    <text evidence="3">The sequence shown here is derived from an EMBL/GenBank/DDBJ whole genome shotgun (WGS) entry which is preliminary data.</text>
</comment>
<organism evidence="3 4">
    <name type="scientific">Actinoplanes flavus</name>
    <dbReference type="NCBI Taxonomy" id="2820290"/>
    <lineage>
        <taxon>Bacteria</taxon>
        <taxon>Bacillati</taxon>
        <taxon>Actinomycetota</taxon>
        <taxon>Actinomycetes</taxon>
        <taxon>Micromonosporales</taxon>
        <taxon>Micromonosporaceae</taxon>
        <taxon>Actinoplanes</taxon>
    </lineage>
</organism>
<dbReference type="PANTHER" id="PTHR46663">
    <property type="entry name" value="DIGUANYLATE CYCLASE DGCT-RELATED"/>
    <property type="match status" value="1"/>
</dbReference>
<keyword evidence="1" id="KW-0472">Membrane</keyword>
<dbReference type="SUPFAM" id="SSF55073">
    <property type="entry name" value="Nucleotide cyclase"/>
    <property type="match status" value="1"/>
</dbReference>
<dbReference type="PROSITE" id="PS50887">
    <property type="entry name" value="GGDEF"/>
    <property type="match status" value="1"/>
</dbReference>
<dbReference type="InterPro" id="IPR029787">
    <property type="entry name" value="Nucleotide_cyclase"/>
</dbReference>
<feature type="transmembrane region" description="Helical" evidence="1">
    <location>
        <begin position="157"/>
        <end position="178"/>
    </location>
</feature>
<dbReference type="InterPro" id="IPR043128">
    <property type="entry name" value="Rev_trsase/Diguanyl_cyclase"/>
</dbReference>
<feature type="transmembrane region" description="Helical" evidence="1">
    <location>
        <begin position="190"/>
        <end position="210"/>
    </location>
</feature>
<keyword evidence="1" id="KW-0812">Transmembrane</keyword>
<protein>
    <submittedName>
        <fullName evidence="3">GGDEF domain-containing protein</fullName>
    </submittedName>
</protein>
<feature type="domain" description="GGDEF" evidence="2">
    <location>
        <begin position="346"/>
        <end position="476"/>
    </location>
</feature>
<gene>
    <name evidence="3" type="ORF">J5X75_38550</name>
</gene>
<evidence type="ECO:0000313" key="3">
    <source>
        <dbReference type="EMBL" id="MBO3743414.1"/>
    </source>
</evidence>
<dbReference type="SMART" id="SM00267">
    <property type="entry name" value="GGDEF"/>
    <property type="match status" value="1"/>
</dbReference>
<feature type="transmembrane region" description="Helical" evidence="1">
    <location>
        <begin position="286"/>
        <end position="304"/>
    </location>
</feature>
<dbReference type="Proteomes" id="UP000679690">
    <property type="component" value="Unassembled WGS sequence"/>
</dbReference>
<dbReference type="InterPro" id="IPR000160">
    <property type="entry name" value="GGDEF_dom"/>
</dbReference>
<sequence>MGTRSAGRTVIVGFAALAAFLALGYLTGDGRFRVCLLLLSGILAAVAVAAGLRWHRVADQRPWVLVIIALLLLTATNAAWLVAGLSPGDGVPPALLTVPLQLGGYLFLLAASLVVVLRHAPRDASGTIDAAVWGIAVAAPVWEFLFRPRVLDASAGVTGQLIALTQLLVLLGICGALLRVSQISDFGKSGLRLLFGALVCTIAGVGAVHMLGTAGERSPLPAFFFALGYLALGAAGLHPSIKQFTEPVVDLSPPAPRMRLGRLGAALLLIPLAGGVGQLAGQPADGLLLTIAPLLSIPLVLIRIDRLKHVLVHQATHDELTGLLNRRHLFTVMAEAITAHAAGAPGHLALIYCDLNGFKAVNDEYGHEAGDAILRATARRITGAVRPGDAVARIGGDEFLIFCSGADDTTAGTLGARVAGAVAEPLPWNEHVLRVSAAVGAVSWTERRPVTPDELLAVADARMYADKRGSARLRAA</sequence>
<dbReference type="CDD" id="cd01949">
    <property type="entry name" value="GGDEF"/>
    <property type="match status" value="1"/>
</dbReference>
<dbReference type="EMBL" id="JAGFNS010000039">
    <property type="protein sequence ID" value="MBO3743414.1"/>
    <property type="molecule type" value="Genomic_DNA"/>
</dbReference>
<feature type="transmembrane region" description="Helical" evidence="1">
    <location>
        <begin position="222"/>
        <end position="239"/>
    </location>
</feature>
<dbReference type="InterPro" id="IPR052163">
    <property type="entry name" value="DGC-Regulatory_Protein"/>
</dbReference>
<evidence type="ECO:0000313" key="4">
    <source>
        <dbReference type="Proteomes" id="UP000679690"/>
    </source>
</evidence>
<dbReference type="PANTHER" id="PTHR46663:SF2">
    <property type="entry name" value="GGDEF DOMAIN-CONTAINING PROTEIN"/>
    <property type="match status" value="1"/>
</dbReference>
<proteinExistence type="predicted"/>
<feature type="transmembrane region" description="Helical" evidence="1">
    <location>
        <begin position="95"/>
        <end position="116"/>
    </location>
</feature>
<feature type="transmembrane region" description="Helical" evidence="1">
    <location>
        <begin position="64"/>
        <end position="83"/>
    </location>
</feature>
<feature type="transmembrane region" description="Helical" evidence="1">
    <location>
        <begin position="31"/>
        <end position="52"/>
    </location>
</feature>
<evidence type="ECO:0000259" key="2">
    <source>
        <dbReference type="PROSITE" id="PS50887"/>
    </source>
</evidence>
<dbReference type="RefSeq" id="WP_208472668.1">
    <property type="nucleotide sequence ID" value="NZ_JAGFNS010000039.1"/>
</dbReference>
<accession>A0ABS3UXW2</accession>
<evidence type="ECO:0000256" key="1">
    <source>
        <dbReference type="SAM" id="Phobius"/>
    </source>
</evidence>
<reference evidence="3 4" key="1">
    <citation type="submission" date="2021-03" db="EMBL/GenBank/DDBJ databases">
        <title>Actinoplanes flavus sp. nov., a novel actinomycete isolated from Coconut Palm rhizosphere soil.</title>
        <authorList>
            <person name="Luo X."/>
        </authorList>
    </citation>
    <scope>NUCLEOTIDE SEQUENCE [LARGE SCALE GENOMIC DNA]</scope>
    <source>
        <strain evidence="3 4">NEAU-H7</strain>
    </source>
</reference>
<dbReference type="NCBIfam" id="TIGR00254">
    <property type="entry name" value="GGDEF"/>
    <property type="match status" value="1"/>
</dbReference>
<feature type="transmembrane region" description="Helical" evidence="1">
    <location>
        <begin position="128"/>
        <end position="145"/>
    </location>
</feature>